<name>A0A699HD45_TANCI</name>
<dbReference type="AlphaFoldDB" id="A0A699HD45"/>
<feature type="domain" description="Reverse transcriptase Ty1/copia-type" evidence="1">
    <location>
        <begin position="79"/>
        <end position="211"/>
    </location>
</feature>
<sequence length="463" mass="53288">MDDHTNDVPNEILKPRKGKRVWKAKSYGFDFQLLLVEGSRDQVGSQYLYCYSIEEDPRTYNEAMQSHDAAFWKEIINDEIGYKWIFKRKMKVDGAINKFKARLVIQGFRQKEGNDYFDTYAPVARITTIRLLLALETIHNLLIYQMDVKTTFLNGDLDKEVYMKQPEGFVMSGNKHKVCKLVKSLYGLKQAPKQWHQKFDEVVLSSGFHLNQSNKLFSASTPMDLVENLKPNTRKPVDQLKYSRAIGFLMYAMTSTRLDIAYAVGRLSRFTSNPSRHHWKTIIRVFKYLRGTKDYGLSYVGNPSLTPRYFNIAAEAKLGCLTSWSMISTGSSTKLSLSSSRSSFIGMTRDSLDRHFFKLETWKGLSFPRFPNWMTPFLACKFVGFVLSFRWFNGLSLVPSVRHLQLQSSRQENSTSVGRLTLGLLPSYTSCFSRFNVNSLTVNHMPEKLHDTDPEITFGELGI</sequence>
<dbReference type="InterPro" id="IPR043502">
    <property type="entry name" value="DNA/RNA_pol_sf"/>
</dbReference>
<accession>A0A699HD45</accession>
<evidence type="ECO:0000259" key="1">
    <source>
        <dbReference type="Pfam" id="PF07727"/>
    </source>
</evidence>
<comment type="caution">
    <text evidence="2">The sequence shown here is derived from an EMBL/GenBank/DDBJ whole genome shotgun (WGS) entry which is preliminary data.</text>
</comment>
<dbReference type="PANTHER" id="PTHR11439:SF521">
    <property type="entry name" value="RNA-DIRECTED DNA POLYMERASE"/>
    <property type="match status" value="1"/>
</dbReference>
<protein>
    <submittedName>
        <fullName evidence="2">Zinc finger, CCHC-type</fullName>
    </submittedName>
</protein>
<reference evidence="2" key="1">
    <citation type="journal article" date="2019" name="Sci. Rep.">
        <title>Draft genome of Tanacetum cinerariifolium, the natural source of mosquito coil.</title>
        <authorList>
            <person name="Yamashiro T."/>
            <person name="Shiraishi A."/>
            <person name="Satake H."/>
            <person name="Nakayama K."/>
        </authorList>
    </citation>
    <scope>NUCLEOTIDE SEQUENCE</scope>
</reference>
<dbReference type="PANTHER" id="PTHR11439">
    <property type="entry name" value="GAG-POL-RELATED RETROTRANSPOSON"/>
    <property type="match status" value="1"/>
</dbReference>
<dbReference type="EMBL" id="BKCJ010143901">
    <property type="protein sequence ID" value="GEX99040.1"/>
    <property type="molecule type" value="Genomic_DNA"/>
</dbReference>
<gene>
    <name evidence="2" type="ORF">Tci_371015</name>
</gene>
<dbReference type="Pfam" id="PF07727">
    <property type="entry name" value="RVT_2"/>
    <property type="match status" value="1"/>
</dbReference>
<dbReference type="SUPFAM" id="SSF56672">
    <property type="entry name" value="DNA/RNA polymerases"/>
    <property type="match status" value="1"/>
</dbReference>
<evidence type="ECO:0000313" key="2">
    <source>
        <dbReference type="EMBL" id="GEX99040.1"/>
    </source>
</evidence>
<proteinExistence type="predicted"/>
<organism evidence="2">
    <name type="scientific">Tanacetum cinerariifolium</name>
    <name type="common">Dalmatian daisy</name>
    <name type="synonym">Chrysanthemum cinerariifolium</name>
    <dbReference type="NCBI Taxonomy" id="118510"/>
    <lineage>
        <taxon>Eukaryota</taxon>
        <taxon>Viridiplantae</taxon>
        <taxon>Streptophyta</taxon>
        <taxon>Embryophyta</taxon>
        <taxon>Tracheophyta</taxon>
        <taxon>Spermatophyta</taxon>
        <taxon>Magnoliopsida</taxon>
        <taxon>eudicotyledons</taxon>
        <taxon>Gunneridae</taxon>
        <taxon>Pentapetalae</taxon>
        <taxon>asterids</taxon>
        <taxon>campanulids</taxon>
        <taxon>Asterales</taxon>
        <taxon>Asteraceae</taxon>
        <taxon>Asteroideae</taxon>
        <taxon>Anthemideae</taxon>
        <taxon>Anthemidinae</taxon>
        <taxon>Tanacetum</taxon>
    </lineage>
</organism>
<dbReference type="InterPro" id="IPR013103">
    <property type="entry name" value="RVT_2"/>
</dbReference>